<keyword evidence="3" id="KW-1185">Reference proteome</keyword>
<dbReference type="Proteomes" id="UP001610657">
    <property type="component" value="Unassembled WGS sequence"/>
</dbReference>
<reference evidence="2 3" key="1">
    <citation type="submission" date="2023-08" db="EMBL/GenBank/DDBJ databases">
        <title>Genomic and mutational analysis of Pseudomonas syringae pv. tagetis EB037 pathogenicity on sunflower.</title>
        <authorList>
            <person name="Maul J.E."/>
        </authorList>
    </citation>
    <scope>NUCLEOTIDE SEQUENCE [LARGE SCALE GENOMIC DNA]</scope>
    <source>
        <strain evidence="2 3">EB037_T1</strain>
    </source>
</reference>
<feature type="transmembrane region" description="Helical" evidence="1">
    <location>
        <begin position="65"/>
        <end position="85"/>
    </location>
</feature>
<organism evidence="2 3">
    <name type="scientific">Pseudomonas syringae pv. tagetis</name>
    <dbReference type="NCBI Taxonomy" id="129140"/>
    <lineage>
        <taxon>Bacteria</taxon>
        <taxon>Pseudomonadati</taxon>
        <taxon>Pseudomonadota</taxon>
        <taxon>Gammaproteobacteria</taxon>
        <taxon>Pseudomonadales</taxon>
        <taxon>Pseudomonadaceae</taxon>
        <taxon>Pseudomonas</taxon>
    </lineage>
</organism>
<feature type="transmembrane region" description="Helical" evidence="1">
    <location>
        <begin position="12"/>
        <end position="34"/>
    </location>
</feature>
<dbReference type="EMBL" id="JAVCQK010000022">
    <property type="protein sequence ID" value="MFH7518125.1"/>
    <property type="molecule type" value="Genomic_DNA"/>
</dbReference>
<dbReference type="RefSeq" id="WP_055005504.1">
    <property type="nucleotide sequence ID" value="NZ_CP092923.1"/>
</dbReference>
<protein>
    <recommendedName>
        <fullName evidence="4">YggT family protein</fullName>
    </recommendedName>
</protein>
<evidence type="ECO:0000313" key="2">
    <source>
        <dbReference type="EMBL" id="MFH7518125.1"/>
    </source>
</evidence>
<keyword evidence="1" id="KW-0812">Transmembrane</keyword>
<proteinExistence type="predicted"/>
<comment type="caution">
    <text evidence="2">The sequence shown here is derived from an EMBL/GenBank/DDBJ whole genome shotgun (WGS) entry which is preliminary data.</text>
</comment>
<keyword evidence="1" id="KW-0472">Membrane</keyword>
<evidence type="ECO:0008006" key="4">
    <source>
        <dbReference type="Google" id="ProtNLM"/>
    </source>
</evidence>
<dbReference type="GeneID" id="96217899"/>
<name>A0ABW7NTB7_9PSED</name>
<gene>
    <name evidence="2" type="ORF">RA271_23500</name>
</gene>
<keyword evidence="1" id="KW-1133">Transmembrane helix</keyword>
<sequence>METTKAIIRSILKFLAVLAVASLLARIAIISGLVRAGLDSYIGDAVYTGLRTLFSISGAEEAETMIIIGILITCIFLVTALHWLLSEVVSSWKARKSN</sequence>
<accession>A0ABW7NTB7</accession>
<evidence type="ECO:0000256" key="1">
    <source>
        <dbReference type="SAM" id="Phobius"/>
    </source>
</evidence>
<evidence type="ECO:0000313" key="3">
    <source>
        <dbReference type="Proteomes" id="UP001610657"/>
    </source>
</evidence>